<evidence type="ECO:0000256" key="1">
    <source>
        <dbReference type="SAM" id="SignalP"/>
    </source>
</evidence>
<dbReference type="Proteomes" id="UP000295106">
    <property type="component" value="Unassembled WGS sequence"/>
</dbReference>
<organism evidence="2 3">
    <name type="scientific">Rubrivivax gelatinosus</name>
    <name type="common">Rhodocyclus gelatinosus</name>
    <name type="synonym">Rhodopseudomonas gelatinosa</name>
    <dbReference type="NCBI Taxonomy" id="28068"/>
    <lineage>
        <taxon>Bacteria</taxon>
        <taxon>Pseudomonadati</taxon>
        <taxon>Pseudomonadota</taxon>
        <taxon>Betaproteobacteria</taxon>
        <taxon>Burkholderiales</taxon>
        <taxon>Sphaerotilaceae</taxon>
        <taxon>Rubrivivax</taxon>
    </lineage>
</organism>
<comment type="caution">
    <text evidence="2">The sequence shown here is derived from an EMBL/GenBank/DDBJ whole genome shotgun (WGS) entry which is preliminary data.</text>
</comment>
<keyword evidence="1" id="KW-0732">Signal</keyword>
<dbReference type="EMBL" id="SLXD01000005">
    <property type="protein sequence ID" value="TCP02906.1"/>
    <property type="molecule type" value="Genomic_DNA"/>
</dbReference>
<protein>
    <recommendedName>
        <fullName evidence="4">Lipoprotein</fullName>
    </recommendedName>
</protein>
<feature type="chain" id="PRO_5021033924" description="Lipoprotein" evidence="1">
    <location>
        <begin position="21"/>
        <end position="256"/>
    </location>
</feature>
<name>A0A4R2MJ26_RUBGE</name>
<dbReference type="AlphaFoldDB" id="A0A4R2MJ26"/>
<dbReference type="PROSITE" id="PS51257">
    <property type="entry name" value="PROKAR_LIPOPROTEIN"/>
    <property type="match status" value="1"/>
</dbReference>
<reference evidence="2 3" key="1">
    <citation type="submission" date="2019-03" db="EMBL/GenBank/DDBJ databases">
        <title>Genomic Encyclopedia of Type Strains, Phase IV (KMG-IV): sequencing the most valuable type-strain genomes for metagenomic binning, comparative biology and taxonomic classification.</title>
        <authorList>
            <person name="Goeker M."/>
        </authorList>
    </citation>
    <scope>NUCLEOTIDE SEQUENCE [LARGE SCALE GENOMIC DNA]</scope>
    <source>
        <strain evidence="2 3">DSM 1709</strain>
    </source>
</reference>
<evidence type="ECO:0000313" key="3">
    <source>
        <dbReference type="Proteomes" id="UP000295106"/>
    </source>
</evidence>
<dbReference type="RefSeq" id="WP_132646471.1">
    <property type="nucleotide sequence ID" value="NZ_CP181386.1"/>
</dbReference>
<proteinExistence type="predicted"/>
<evidence type="ECO:0000313" key="2">
    <source>
        <dbReference type="EMBL" id="TCP02906.1"/>
    </source>
</evidence>
<feature type="signal peptide" evidence="1">
    <location>
        <begin position="1"/>
        <end position="20"/>
    </location>
</feature>
<sequence>MFRRLATLATLLAASLIAGCAVTLNGVTVPPATLQKAKSIAVVSVLGDTVRYTRQGLLQSDDVPFDVPGWGLDERYADLYAEAITHSFGISARPVHGPLQKDLLRTLYVRKGITGKDLPNWEVAAPQLRAIVQQTQADLLAVVVRDWTQAPVALAQYVVEGLGFTGGRGLCATHAYMLVALVDGSSLEPVAGAALSWRDPQSRWHMPVAPLPPEICAHAASGSLSPQELDIVHRSVVQAAAPEVIEQTVKRLVKAR</sequence>
<gene>
    <name evidence="2" type="ORF">EV684_10572</name>
</gene>
<dbReference type="GeneID" id="99684661"/>
<dbReference type="OrthoDB" id="9924744at2"/>
<accession>A0A4R2MJ26</accession>
<evidence type="ECO:0008006" key="4">
    <source>
        <dbReference type="Google" id="ProtNLM"/>
    </source>
</evidence>